<evidence type="ECO:0000313" key="2">
    <source>
        <dbReference type="Proteomes" id="UP000006528"/>
    </source>
</evidence>
<gene>
    <name evidence="1" type="ORF">PRSM4_011</name>
</gene>
<protein>
    <submittedName>
        <fullName evidence="1">Uncharacterized protein</fullName>
    </submittedName>
</protein>
<name>E3SLP8_9CAUD</name>
<proteinExistence type="predicted"/>
<dbReference type="EMBL" id="GU071099">
    <property type="protein sequence ID" value="ADO98396.1"/>
    <property type="molecule type" value="Genomic_DNA"/>
</dbReference>
<accession>E3SLP8</accession>
<dbReference type="KEGG" id="vg:10327639"/>
<organism evidence="1 2">
    <name type="scientific">Prochlorococcus phage P-RSM4</name>
    <dbReference type="NCBI Taxonomy" id="444862"/>
    <lineage>
        <taxon>Viruses</taxon>
        <taxon>Duplodnaviria</taxon>
        <taxon>Heunggongvirae</taxon>
        <taxon>Uroviricota</taxon>
        <taxon>Caudoviricetes</taxon>
        <taxon>Pantevenvirales</taxon>
        <taxon>Kyanoviridae</taxon>
        <taxon>Thaumasvirus</taxon>
        <taxon>Thaumasvirus stim4</taxon>
    </lineage>
</organism>
<dbReference type="OrthoDB" id="27360at10239"/>
<dbReference type="RefSeq" id="YP_004323141.1">
    <property type="nucleotide sequence ID" value="NC_015283.1"/>
</dbReference>
<dbReference type="GeneID" id="10327639"/>
<evidence type="ECO:0000313" key="1">
    <source>
        <dbReference type="EMBL" id="ADO98396.1"/>
    </source>
</evidence>
<dbReference type="Proteomes" id="UP000006528">
    <property type="component" value="Segment"/>
</dbReference>
<sequence length="55" mass="6790">MTQSYHIYFQEKVLFKNLTIEEFTLIWDKLYTSYWKDDITYSICYDEACDLEPSF</sequence>
<reference evidence="1 2" key="1">
    <citation type="journal article" date="2010" name="Environ. Microbiol.">
        <title>Genomic analysis of oceanic cyanobacterial myoviruses compared with T4-like myoviruses from diverse hosts and environments.</title>
        <authorList>
            <person name="Sullivan M.B."/>
            <person name="Huang K.H."/>
            <person name="Ignacio-Espinoza J.C."/>
            <person name="Berlin A.M."/>
            <person name="Kelly L."/>
            <person name="Weigele P.R."/>
            <person name="DeFrancesco A.S."/>
            <person name="Kern S.E."/>
            <person name="Thompson L.R."/>
            <person name="Young S."/>
            <person name="Yandava C."/>
            <person name="Fu R."/>
            <person name="Krastins B."/>
            <person name="Chase M."/>
            <person name="Sarracino D."/>
            <person name="Osburne M.S."/>
            <person name="Henn M.R."/>
            <person name="Chisholm S.W."/>
        </authorList>
    </citation>
    <scope>NUCLEOTIDE SEQUENCE [LARGE SCALE GENOMIC DNA]</scope>
    <source>
        <strain evidence="1">9303-10a</strain>
    </source>
</reference>